<reference evidence="18 19" key="1">
    <citation type="submission" date="2015-06" db="EMBL/GenBank/DDBJ databases">
        <title>Draft genome of the moderately acidophilic sulfate reducer Candidatus Desulfosporosinus acididurans strain M1.</title>
        <authorList>
            <person name="Poehlein A."/>
            <person name="Petzsch P."/>
            <person name="Johnson B.D."/>
            <person name="Schloemann M."/>
            <person name="Daniel R."/>
            <person name="Muehling M."/>
        </authorList>
    </citation>
    <scope>NUCLEOTIDE SEQUENCE [LARGE SCALE GENOMIC DNA]</scope>
    <source>
        <strain evidence="18 19">M1</strain>
    </source>
</reference>
<dbReference type="InterPro" id="IPR003661">
    <property type="entry name" value="HisK_dim/P_dom"/>
</dbReference>
<dbReference type="Pfam" id="PF00672">
    <property type="entry name" value="HAMP"/>
    <property type="match status" value="1"/>
</dbReference>
<evidence type="ECO:0000313" key="19">
    <source>
        <dbReference type="Proteomes" id="UP000036356"/>
    </source>
</evidence>
<evidence type="ECO:0000256" key="11">
    <source>
        <dbReference type="ARBA" id="ARBA00022989"/>
    </source>
</evidence>
<dbReference type="GO" id="GO:0000155">
    <property type="term" value="F:phosphorelay sensor kinase activity"/>
    <property type="evidence" value="ECO:0007669"/>
    <property type="project" value="InterPro"/>
</dbReference>
<dbReference type="InterPro" id="IPR036097">
    <property type="entry name" value="HisK_dim/P_sf"/>
</dbReference>
<dbReference type="EC" id="2.7.13.3" evidence="3"/>
<dbReference type="SUPFAM" id="SSF47384">
    <property type="entry name" value="Homodimeric domain of signal transducing histidine kinase"/>
    <property type="match status" value="1"/>
</dbReference>
<keyword evidence="10" id="KW-0067">ATP-binding</keyword>
<gene>
    <name evidence="18" type="primary">phoR_2</name>
    <name evidence="18" type="ORF">DEAC_c06200</name>
</gene>
<accession>A0A0J1FWP5</accession>
<dbReference type="PROSITE" id="PS50885">
    <property type="entry name" value="HAMP"/>
    <property type="match status" value="1"/>
</dbReference>
<evidence type="ECO:0000259" key="16">
    <source>
        <dbReference type="PROSITE" id="PS50109"/>
    </source>
</evidence>
<dbReference type="STRING" id="476652.DEAC_c06200"/>
<evidence type="ECO:0000256" key="10">
    <source>
        <dbReference type="ARBA" id="ARBA00022840"/>
    </source>
</evidence>
<dbReference type="SMART" id="SM00388">
    <property type="entry name" value="HisKA"/>
    <property type="match status" value="1"/>
</dbReference>
<dbReference type="Pfam" id="PF02518">
    <property type="entry name" value="HATPase_c"/>
    <property type="match status" value="1"/>
</dbReference>
<sequence length="484" mass="54526">MKFWQKAFLGILIVFIFSINICLYLTSSYSFSLNMKRDTDRALGEYQLILNGVSETMNSLYYRDQALPTPSSTESLMRSYADYYKPQNVYFELKKSKQIVFTNIPSQAKSDINTEGQTQSSNNTYTIKVLPSNGIHYLYITGNIGGLYSDYTLTYVRDLSELYNTHFQLTRYLITISTLVEIILTLALLLILRKLTHPIRIMQKATKKVAGGVYDERICIPGKDEFHDLAVNFNQMASSIQEKINELDKNAQDKQRLIDNLAHELRTPLTAIRGYAEYLQNAHTSEAKRLKAADYIISEIDRLKNLAFKLLDLALIRNSKLELQEITPLELLKQVKLTSEPTLKEKGQKLVLNSTLDKLKGDSVLLQSLLINLVNNAAKASAEHSIIELSAYFDSFPILEVRDSGCGMDEEQTALVCEPFYRVDKARSRSSGGVGLGLALCREVTQMHGGELRIISSPGKGTKIQIVFTTSLQPSENSLIPAEI</sequence>
<evidence type="ECO:0000256" key="1">
    <source>
        <dbReference type="ARBA" id="ARBA00000085"/>
    </source>
</evidence>
<keyword evidence="6 18" id="KW-0808">Transferase</keyword>
<feature type="coiled-coil region" evidence="14">
    <location>
        <begin position="237"/>
        <end position="264"/>
    </location>
</feature>
<evidence type="ECO:0000256" key="15">
    <source>
        <dbReference type="SAM" id="Phobius"/>
    </source>
</evidence>
<proteinExistence type="predicted"/>
<evidence type="ECO:0000256" key="13">
    <source>
        <dbReference type="ARBA" id="ARBA00023136"/>
    </source>
</evidence>
<dbReference type="InterPro" id="IPR036890">
    <property type="entry name" value="HATPase_C_sf"/>
</dbReference>
<dbReference type="InterPro" id="IPR050398">
    <property type="entry name" value="HssS/ArlS-like"/>
</dbReference>
<keyword evidence="11 15" id="KW-1133">Transmembrane helix</keyword>
<evidence type="ECO:0000256" key="9">
    <source>
        <dbReference type="ARBA" id="ARBA00022777"/>
    </source>
</evidence>
<keyword evidence="4" id="KW-1003">Cell membrane</keyword>
<dbReference type="Proteomes" id="UP000036356">
    <property type="component" value="Unassembled WGS sequence"/>
</dbReference>
<dbReference type="PROSITE" id="PS50109">
    <property type="entry name" value="HIS_KIN"/>
    <property type="match status" value="1"/>
</dbReference>
<dbReference type="RefSeq" id="WP_047808557.1">
    <property type="nucleotide sequence ID" value="NZ_LDZY01000002.1"/>
</dbReference>
<feature type="transmembrane region" description="Helical" evidence="15">
    <location>
        <begin position="172"/>
        <end position="192"/>
    </location>
</feature>
<feature type="transmembrane region" description="Helical" evidence="15">
    <location>
        <begin position="7"/>
        <end position="26"/>
    </location>
</feature>
<dbReference type="Pfam" id="PF00512">
    <property type="entry name" value="HisKA"/>
    <property type="match status" value="1"/>
</dbReference>
<evidence type="ECO:0000256" key="3">
    <source>
        <dbReference type="ARBA" id="ARBA00012438"/>
    </source>
</evidence>
<evidence type="ECO:0000256" key="14">
    <source>
        <dbReference type="SAM" id="Coils"/>
    </source>
</evidence>
<dbReference type="SMART" id="SM00304">
    <property type="entry name" value="HAMP"/>
    <property type="match status" value="1"/>
</dbReference>
<comment type="catalytic activity">
    <reaction evidence="1">
        <text>ATP + protein L-histidine = ADP + protein N-phospho-L-histidine.</text>
        <dbReference type="EC" id="2.7.13.3"/>
    </reaction>
</comment>
<dbReference type="SUPFAM" id="SSF55874">
    <property type="entry name" value="ATPase domain of HSP90 chaperone/DNA topoisomerase II/histidine kinase"/>
    <property type="match status" value="1"/>
</dbReference>
<dbReference type="Gene3D" id="6.10.340.10">
    <property type="match status" value="1"/>
</dbReference>
<dbReference type="SUPFAM" id="SSF158472">
    <property type="entry name" value="HAMP domain-like"/>
    <property type="match status" value="1"/>
</dbReference>
<dbReference type="Gene3D" id="3.30.565.10">
    <property type="entry name" value="Histidine kinase-like ATPase, C-terminal domain"/>
    <property type="match status" value="1"/>
</dbReference>
<dbReference type="InterPro" id="IPR005467">
    <property type="entry name" value="His_kinase_dom"/>
</dbReference>
<evidence type="ECO:0000256" key="7">
    <source>
        <dbReference type="ARBA" id="ARBA00022692"/>
    </source>
</evidence>
<keyword evidence="19" id="KW-1185">Reference proteome</keyword>
<dbReference type="Gene3D" id="1.10.287.130">
    <property type="match status" value="1"/>
</dbReference>
<dbReference type="CDD" id="cd00082">
    <property type="entry name" value="HisKA"/>
    <property type="match status" value="1"/>
</dbReference>
<dbReference type="PRINTS" id="PR00344">
    <property type="entry name" value="BCTRLSENSOR"/>
</dbReference>
<dbReference type="CDD" id="cd00075">
    <property type="entry name" value="HATPase"/>
    <property type="match status" value="1"/>
</dbReference>
<name>A0A0J1FWP5_9FIRM</name>
<evidence type="ECO:0000256" key="6">
    <source>
        <dbReference type="ARBA" id="ARBA00022679"/>
    </source>
</evidence>
<evidence type="ECO:0000256" key="4">
    <source>
        <dbReference type="ARBA" id="ARBA00022475"/>
    </source>
</evidence>
<dbReference type="CDD" id="cd06225">
    <property type="entry name" value="HAMP"/>
    <property type="match status" value="1"/>
</dbReference>
<evidence type="ECO:0000256" key="8">
    <source>
        <dbReference type="ARBA" id="ARBA00022741"/>
    </source>
</evidence>
<evidence type="ECO:0000259" key="17">
    <source>
        <dbReference type="PROSITE" id="PS50885"/>
    </source>
</evidence>
<evidence type="ECO:0000256" key="12">
    <source>
        <dbReference type="ARBA" id="ARBA00023012"/>
    </source>
</evidence>
<feature type="domain" description="HAMP" evidence="17">
    <location>
        <begin position="193"/>
        <end position="245"/>
    </location>
</feature>
<dbReference type="GO" id="GO:0005886">
    <property type="term" value="C:plasma membrane"/>
    <property type="evidence" value="ECO:0007669"/>
    <property type="project" value="UniProtKB-SubCell"/>
</dbReference>
<comment type="caution">
    <text evidence="18">The sequence shown here is derived from an EMBL/GenBank/DDBJ whole genome shotgun (WGS) entry which is preliminary data.</text>
</comment>
<dbReference type="InterPro" id="IPR003594">
    <property type="entry name" value="HATPase_dom"/>
</dbReference>
<keyword evidence="12" id="KW-0902">Two-component regulatory system</keyword>
<dbReference type="PANTHER" id="PTHR45528">
    <property type="entry name" value="SENSOR HISTIDINE KINASE CPXA"/>
    <property type="match status" value="1"/>
</dbReference>
<dbReference type="EMBL" id="LDZY01000002">
    <property type="protein sequence ID" value="KLU67408.1"/>
    <property type="molecule type" value="Genomic_DNA"/>
</dbReference>
<dbReference type="AlphaFoldDB" id="A0A0J1FWP5"/>
<keyword evidence="5" id="KW-0597">Phosphoprotein</keyword>
<organism evidence="18 19">
    <name type="scientific">Desulfosporosinus acididurans</name>
    <dbReference type="NCBI Taxonomy" id="476652"/>
    <lineage>
        <taxon>Bacteria</taxon>
        <taxon>Bacillati</taxon>
        <taxon>Bacillota</taxon>
        <taxon>Clostridia</taxon>
        <taxon>Eubacteriales</taxon>
        <taxon>Desulfitobacteriaceae</taxon>
        <taxon>Desulfosporosinus</taxon>
    </lineage>
</organism>
<keyword evidence="9" id="KW-0418">Kinase</keyword>
<evidence type="ECO:0000256" key="2">
    <source>
        <dbReference type="ARBA" id="ARBA00004651"/>
    </source>
</evidence>
<dbReference type="InterPro" id="IPR003660">
    <property type="entry name" value="HAMP_dom"/>
</dbReference>
<keyword evidence="14" id="KW-0175">Coiled coil</keyword>
<keyword evidence="8" id="KW-0547">Nucleotide-binding</keyword>
<keyword evidence="7 15" id="KW-0812">Transmembrane</keyword>
<protein>
    <recommendedName>
        <fullName evidence="3">histidine kinase</fullName>
        <ecNumber evidence="3">2.7.13.3</ecNumber>
    </recommendedName>
</protein>
<dbReference type="InterPro" id="IPR004358">
    <property type="entry name" value="Sig_transdc_His_kin-like_C"/>
</dbReference>
<dbReference type="PANTHER" id="PTHR45528:SF1">
    <property type="entry name" value="SENSOR HISTIDINE KINASE CPXA"/>
    <property type="match status" value="1"/>
</dbReference>
<dbReference type="SMART" id="SM00387">
    <property type="entry name" value="HATPase_c"/>
    <property type="match status" value="1"/>
</dbReference>
<dbReference type="GO" id="GO:0005524">
    <property type="term" value="F:ATP binding"/>
    <property type="evidence" value="ECO:0007669"/>
    <property type="project" value="UniProtKB-KW"/>
</dbReference>
<comment type="subcellular location">
    <subcellularLocation>
        <location evidence="2">Cell membrane</location>
        <topology evidence="2">Multi-pass membrane protein</topology>
    </subcellularLocation>
</comment>
<evidence type="ECO:0000256" key="5">
    <source>
        <dbReference type="ARBA" id="ARBA00022553"/>
    </source>
</evidence>
<keyword evidence="13 15" id="KW-0472">Membrane</keyword>
<feature type="domain" description="Histidine kinase" evidence="16">
    <location>
        <begin position="260"/>
        <end position="472"/>
    </location>
</feature>
<evidence type="ECO:0000313" key="18">
    <source>
        <dbReference type="EMBL" id="KLU67408.1"/>
    </source>
</evidence>
<dbReference type="PATRIC" id="fig|476652.3.peg.633"/>